<dbReference type="Gene3D" id="3.40.109.10">
    <property type="entry name" value="NADH Oxidase"/>
    <property type="match status" value="1"/>
</dbReference>
<evidence type="ECO:0000256" key="2">
    <source>
        <dbReference type="ARBA" id="ARBA00022490"/>
    </source>
</evidence>
<dbReference type="InterPro" id="IPR033877">
    <property type="entry name" value="Frm2/Hbn1"/>
</dbReference>
<dbReference type="EMBL" id="SPNC01000004">
    <property type="protein sequence ID" value="TFH97338.1"/>
    <property type="molecule type" value="Genomic_DNA"/>
</dbReference>
<name>A0A4Y8WRR3_9PORP</name>
<sequence length="198" mass="22126">MLDVALKRRSHYALGAEWVSPQEEVEDLLKAVLRGVPTHFNSQSVRMVLLTGDAHRKHWELVERILIEQIGEELYNTGTKAKIHDSFMSGVGTVLFFEESTITEGLSAKMPLYAANFAKWAQQVQGSHQWAVWLGLTELGFGASLQHYIGIDDAAIKAQVGAPEAWEFIAHMPFGKPLDTPEVKPKTSMDELLKVLDK</sequence>
<dbReference type="PANTHER" id="PTHR43035">
    <property type="entry name" value="FATTY ACID REPRESSION MUTANT PROTEIN 2-RELATED"/>
    <property type="match status" value="1"/>
</dbReference>
<dbReference type="GO" id="GO:0034599">
    <property type="term" value="P:cellular response to oxidative stress"/>
    <property type="evidence" value="ECO:0007669"/>
    <property type="project" value="InterPro"/>
</dbReference>
<dbReference type="FunFam" id="3.40.109.10:FF:000001">
    <property type="entry name" value="Nitroreductase family"/>
    <property type="match status" value="1"/>
</dbReference>
<dbReference type="Proteomes" id="UP000297225">
    <property type="component" value="Unassembled WGS sequence"/>
</dbReference>
<dbReference type="InterPro" id="IPR000415">
    <property type="entry name" value="Nitroreductase-like"/>
</dbReference>
<dbReference type="STRING" id="1122973.GCA_000379925_00466"/>
<dbReference type="Pfam" id="PF00881">
    <property type="entry name" value="Nitroreductase"/>
    <property type="match status" value="1"/>
</dbReference>
<accession>A0A4Y8WRR3</accession>
<evidence type="ECO:0000256" key="3">
    <source>
        <dbReference type="ARBA" id="ARBA00023002"/>
    </source>
</evidence>
<dbReference type="GO" id="GO:0005737">
    <property type="term" value="C:cytoplasm"/>
    <property type="evidence" value="ECO:0007669"/>
    <property type="project" value="UniProtKB-SubCell"/>
</dbReference>
<comment type="subcellular location">
    <subcellularLocation>
        <location evidence="1">Cytoplasm</location>
    </subcellularLocation>
</comment>
<organism evidence="4 5">
    <name type="scientific">Porphyromonas levii</name>
    <dbReference type="NCBI Taxonomy" id="28114"/>
    <lineage>
        <taxon>Bacteria</taxon>
        <taxon>Pseudomonadati</taxon>
        <taxon>Bacteroidota</taxon>
        <taxon>Bacteroidia</taxon>
        <taxon>Bacteroidales</taxon>
        <taxon>Porphyromonadaceae</taxon>
        <taxon>Porphyromonas</taxon>
    </lineage>
</organism>
<protein>
    <submittedName>
        <fullName evidence="4">Uncharacterized protein</fullName>
    </submittedName>
</protein>
<dbReference type="AlphaFoldDB" id="A0A4Y8WRR3"/>
<dbReference type="PANTHER" id="PTHR43035:SF1">
    <property type="entry name" value="FATTY ACID REPRESSION MUTANT PROTEIN 2-RELATED"/>
    <property type="match status" value="1"/>
</dbReference>
<keyword evidence="2" id="KW-0963">Cytoplasm</keyword>
<keyword evidence="3" id="KW-0560">Oxidoreductase</keyword>
<evidence type="ECO:0000313" key="5">
    <source>
        <dbReference type="Proteomes" id="UP000297225"/>
    </source>
</evidence>
<keyword evidence="5" id="KW-1185">Reference proteome</keyword>
<evidence type="ECO:0000313" key="4">
    <source>
        <dbReference type="EMBL" id="TFH97338.1"/>
    </source>
</evidence>
<gene>
    <name evidence="4" type="ORF">E4P47_00650</name>
</gene>
<proteinExistence type="predicted"/>
<dbReference type="InterPro" id="IPR029479">
    <property type="entry name" value="Nitroreductase"/>
</dbReference>
<dbReference type="GO" id="GO:0016491">
    <property type="term" value="F:oxidoreductase activity"/>
    <property type="evidence" value="ECO:0007669"/>
    <property type="project" value="UniProtKB-KW"/>
</dbReference>
<dbReference type="OrthoDB" id="9810617at2"/>
<dbReference type="SUPFAM" id="SSF55469">
    <property type="entry name" value="FMN-dependent nitroreductase-like"/>
    <property type="match status" value="1"/>
</dbReference>
<evidence type="ECO:0000256" key="1">
    <source>
        <dbReference type="ARBA" id="ARBA00004496"/>
    </source>
</evidence>
<comment type="caution">
    <text evidence="4">The sequence shown here is derived from an EMBL/GenBank/DDBJ whole genome shotgun (WGS) entry which is preliminary data.</text>
</comment>
<reference evidence="4 5" key="1">
    <citation type="submission" date="2019-03" db="EMBL/GenBank/DDBJ databases">
        <title>Porphyromonas levii Isolated from the Uterus of Dairy Cows.</title>
        <authorList>
            <person name="Francis A.M."/>
        </authorList>
    </citation>
    <scope>NUCLEOTIDE SEQUENCE [LARGE SCALE GENOMIC DNA]</scope>
    <source>
        <strain evidence="4 5">AF5678</strain>
    </source>
</reference>